<dbReference type="GO" id="GO:0016020">
    <property type="term" value="C:membrane"/>
    <property type="evidence" value="ECO:0007669"/>
    <property type="project" value="TreeGrafter"/>
</dbReference>
<accession>A0A7W3MVV0</accession>
<dbReference type="PANTHER" id="PTHR48085">
    <property type="entry name" value="CADMIUM/ZINC-TRANSPORTING ATPASE HMA2-RELATED"/>
    <property type="match status" value="1"/>
</dbReference>
<dbReference type="SUPFAM" id="SSF56784">
    <property type="entry name" value="HAD-like"/>
    <property type="match status" value="1"/>
</dbReference>
<feature type="domain" description="Hemerythrin-like" evidence="2">
    <location>
        <begin position="225"/>
        <end position="357"/>
    </location>
</feature>
<dbReference type="Proteomes" id="UP000539313">
    <property type="component" value="Unassembled WGS sequence"/>
</dbReference>
<proteinExistence type="inferred from homology"/>
<sequence>MHEEPGQGVRGEVDGHHVAVGKAAWAGQGDPSWVAQVRGRAAVRGAITVFVGVDGRLAGVLLLQDRVRPDAARTFRLLRRTGIDRAVMVAVVRAESARAPTVMVGDGVNDAPALAAAGVGVALGARGASASSQAADVVITVDRLERLAEALAIARRTQAVAGQSVLAGMGLSLAAMVVAAFGLLTPAVGAVVQEGIDVAAILGALRALGPGRDRLPRLRGDAADLVRRLDEEHRALWPRVERLPALADAVTGPSPEERRAAVAELTGLLDDLLAHERTDEQLLYPAVARTLGGADPTGTMSREHEEIAALARRVRLLCAELGADPADDTPGEFRRSVQELHAILRLHFAQEEESYFVLADAPGDRSRETGNIPPGV</sequence>
<dbReference type="InterPro" id="IPR051014">
    <property type="entry name" value="Cation_Transport_ATPase_IB"/>
</dbReference>
<evidence type="ECO:0000313" key="4">
    <source>
        <dbReference type="Proteomes" id="UP000539313"/>
    </source>
</evidence>
<dbReference type="PANTHER" id="PTHR48085:SF5">
    <property type="entry name" value="CADMIUM_ZINC-TRANSPORTING ATPASE HMA4-RELATED"/>
    <property type="match status" value="1"/>
</dbReference>
<dbReference type="InterPro" id="IPR023299">
    <property type="entry name" value="ATPase_P-typ_cyto_dom_N"/>
</dbReference>
<protein>
    <submittedName>
        <fullName evidence="3">Iron-sulfur cluster repair protein YtfE (RIC family)</fullName>
    </submittedName>
</protein>
<comment type="caution">
    <text evidence="3">The sequence shown here is derived from an EMBL/GenBank/DDBJ whole genome shotgun (WGS) entry which is preliminary data.</text>
</comment>
<dbReference type="Pfam" id="PF01814">
    <property type="entry name" value="Hemerythrin"/>
    <property type="match status" value="1"/>
</dbReference>
<dbReference type="InterPro" id="IPR036412">
    <property type="entry name" value="HAD-like_sf"/>
</dbReference>
<evidence type="ECO:0000256" key="1">
    <source>
        <dbReference type="ARBA" id="ARBA00006024"/>
    </source>
</evidence>
<dbReference type="Gene3D" id="1.20.120.520">
    <property type="entry name" value="nmb1532 protein domain like"/>
    <property type="match status" value="1"/>
</dbReference>
<dbReference type="GO" id="GO:0015086">
    <property type="term" value="F:cadmium ion transmembrane transporter activity"/>
    <property type="evidence" value="ECO:0007669"/>
    <property type="project" value="TreeGrafter"/>
</dbReference>
<dbReference type="AlphaFoldDB" id="A0A7W3MVV0"/>
<organism evidence="3 4">
    <name type="scientific">Thermomonospora cellulosilytica</name>
    <dbReference type="NCBI Taxonomy" id="1411118"/>
    <lineage>
        <taxon>Bacteria</taxon>
        <taxon>Bacillati</taxon>
        <taxon>Actinomycetota</taxon>
        <taxon>Actinomycetes</taxon>
        <taxon>Streptosporangiales</taxon>
        <taxon>Thermomonosporaceae</taxon>
        <taxon>Thermomonospora</taxon>
    </lineage>
</organism>
<dbReference type="RefSeq" id="WP_312880913.1">
    <property type="nucleotide sequence ID" value="NZ_JACJII010000001.1"/>
</dbReference>
<gene>
    <name evidence="3" type="ORF">HNR21_001661</name>
</gene>
<keyword evidence="4" id="KW-1185">Reference proteome</keyword>
<evidence type="ECO:0000313" key="3">
    <source>
        <dbReference type="EMBL" id="MBA9002779.1"/>
    </source>
</evidence>
<dbReference type="Gene3D" id="3.40.1110.10">
    <property type="entry name" value="Calcium-transporting ATPase, cytoplasmic domain N"/>
    <property type="match status" value="1"/>
</dbReference>
<reference evidence="3 4" key="1">
    <citation type="submission" date="2020-08" db="EMBL/GenBank/DDBJ databases">
        <title>Sequencing the genomes of 1000 actinobacteria strains.</title>
        <authorList>
            <person name="Klenk H.-P."/>
        </authorList>
    </citation>
    <scope>NUCLEOTIDE SEQUENCE [LARGE SCALE GENOMIC DNA]</scope>
    <source>
        <strain evidence="3 4">DSM 45823</strain>
    </source>
</reference>
<dbReference type="InterPro" id="IPR012312">
    <property type="entry name" value="Hemerythrin-like"/>
</dbReference>
<dbReference type="InterPro" id="IPR023214">
    <property type="entry name" value="HAD_sf"/>
</dbReference>
<name>A0A7W3MVV0_9ACTN</name>
<comment type="similarity">
    <text evidence="1">Belongs to the cation transport ATPase (P-type) (TC 3.A.3) family. Type IB subfamily.</text>
</comment>
<dbReference type="Gene3D" id="3.40.50.1000">
    <property type="entry name" value="HAD superfamily/HAD-like"/>
    <property type="match status" value="2"/>
</dbReference>
<dbReference type="EMBL" id="JACJII010000001">
    <property type="protein sequence ID" value="MBA9002779.1"/>
    <property type="molecule type" value="Genomic_DNA"/>
</dbReference>
<evidence type="ECO:0000259" key="2">
    <source>
        <dbReference type="Pfam" id="PF01814"/>
    </source>
</evidence>
<dbReference type="CDD" id="cd12108">
    <property type="entry name" value="Hr-like"/>
    <property type="match status" value="1"/>
</dbReference>
<dbReference type="GO" id="GO:0000166">
    <property type="term" value="F:nucleotide binding"/>
    <property type="evidence" value="ECO:0007669"/>
    <property type="project" value="InterPro"/>
</dbReference>